<keyword evidence="2" id="KW-1185">Reference proteome</keyword>
<dbReference type="AlphaFoldDB" id="A0A7G1KNL1"/>
<dbReference type="Proteomes" id="UP000516173">
    <property type="component" value="Chromosome"/>
</dbReference>
<name>A0A7G1KNL1_9NOCA</name>
<dbReference type="GeneID" id="80348111"/>
<accession>A0A7G1KNL1</accession>
<proteinExistence type="predicted"/>
<gene>
    <name evidence="1" type="ORF">NWFMUON74_35850</name>
</gene>
<protein>
    <submittedName>
        <fullName evidence="1">Uncharacterized protein</fullName>
    </submittedName>
</protein>
<reference evidence="1 2" key="1">
    <citation type="submission" date="2020-08" db="EMBL/GenBank/DDBJ databases">
        <title>Genome Sequencing of Nocardia wallacei strain FMUON74 and assembly.</title>
        <authorList>
            <person name="Toyokawa M."/>
            <person name="Uesaka K."/>
        </authorList>
    </citation>
    <scope>NUCLEOTIDE SEQUENCE [LARGE SCALE GENOMIC DNA]</scope>
    <source>
        <strain evidence="1 2">FMUON74</strain>
    </source>
</reference>
<organism evidence="1 2">
    <name type="scientific">Nocardia wallacei</name>
    <dbReference type="NCBI Taxonomy" id="480035"/>
    <lineage>
        <taxon>Bacteria</taxon>
        <taxon>Bacillati</taxon>
        <taxon>Actinomycetota</taxon>
        <taxon>Actinomycetes</taxon>
        <taxon>Mycobacteriales</taxon>
        <taxon>Nocardiaceae</taxon>
        <taxon>Nocardia</taxon>
    </lineage>
</organism>
<dbReference type="EMBL" id="AP023396">
    <property type="protein sequence ID" value="BCK55813.1"/>
    <property type="molecule type" value="Genomic_DNA"/>
</dbReference>
<evidence type="ECO:0000313" key="1">
    <source>
        <dbReference type="EMBL" id="BCK55813.1"/>
    </source>
</evidence>
<sequence length="158" mass="17283">MPETLHPFTPAAGSAPEQREIVPPLSGYLVAESEHTLSVRVGEGTWTFDRADVLSIDESVGGRSRSEVPGRPVRLRIRPGAMADFTQRRRIELTDRPMTLARRHSPALGDEALRRLTEDWARALRLPATPGVGGATFTFCQTRTSARSDDGTACDSLD</sequence>
<dbReference type="RefSeq" id="WP_187682996.1">
    <property type="nucleotide sequence ID" value="NZ_AP023396.1"/>
</dbReference>
<evidence type="ECO:0000313" key="2">
    <source>
        <dbReference type="Proteomes" id="UP000516173"/>
    </source>
</evidence>
<dbReference type="KEGG" id="nwl:NWFMUON74_35850"/>